<organism evidence="2 3">
    <name type="scientific">Periplaneta americana</name>
    <name type="common">American cockroach</name>
    <name type="synonym">Blatta americana</name>
    <dbReference type="NCBI Taxonomy" id="6978"/>
    <lineage>
        <taxon>Eukaryota</taxon>
        <taxon>Metazoa</taxon>
        <taxon>Ecdysozoa</taxon>
        <taxon>Arthropoda</taxon>
        <taxon>Hexapoda</taxon>
        <taxon>Insecta</taxon>
        <taxon>Pterygota</taxon>
        <taxon>Neoptera</taxon>
        <taxon>Polyneoptera</taxon>
        <taxon>Dictyoptera</taxon>
        <taxon>Blattodea</taxon>
        <taxon>Blattoidea</taxon>
        <taxon>Blattidae</taxon>
        <taxon>Blattinae</taxon>
        <taxon>Periplaneta</taxon>
    </lineage>
</organism>
<accession>A0ABQ8TA04</accession>
<feature type="region of interest" description="Disordered" evidence="1">
    <location>
        <begin position="128"/>
        <end position="180"/>
    </location>
</feature>
<name>A0ABQ8TA04_PERAM</name>
<feature type="region of interest" description="Disordered" evidence="1">
    <location>
        <begin position="1"/>
        <end position="36"/>
    </location>
</feature>
<feature type="compositionally biased region" description="Acidic residues" evidence="1">
    <location>
        <begin position="134"/>
        <end position="149"/>
    </location>
</feature>
<evidence type="ECO:0000313" key="3">
    <source>
        <dbReference type="Proteomes" id="UP001148838"/>
    </source>
</evidence>
<dbReference type="EMBL" id="JAJSOF020000013">
    <property type="protein sequence ID" value="KAJ4442500.1"/>
    <property type="molecule type" value="Genomic_DNA"/>
</dbReference>
<keyword evidence="3" id="KW-1185">Reference proteome</keyword>
<reference evidence="2 3" key="1">
    <citation type="journal article" date="2022" name="Allergy">
        <title>Genome assembly and annotation of Periplaneta americana reveal a comprehensive cockroach allergen profile.</title>
        <authorList>
            <person name="Wang L."/>
            <person name="Xiong Q."/>
            <person name="Saelim N."/>
            <person name="Wang L."/>
            <person name="Nong W."/>
            <person name="Wan A.T."/>
            <person name="Shi M."/>
            <person name="Liu X."/>
            <person name="Cao Q."/>
            <person name="Hui J.H.L."/>
            <person name="Sookrung N."/>
            <person name="Leung T.F."/>
            <person name="Tungtrongchitr A."/>
            <person name="Tsui S.K.W."/>
        </authorList>
    </citation>
    <scope>NUCLEOTIDE SEQUENCE [LARGE SCALE GENOMIC DNA]</scope>
    <source>
        <strain evidence="2">PWHHKU_190912</strain>
    </source>
</reference>
<dbReference type="Proteomes" id="UP001148838">
    <property type="component" value="Unassembled WGS sequence"/>
</dbReference>
<feature type="compositionally biased region" description="Polar residues" evidence="1">
    <location>
        <begin position="150"/>
        <end position="180"/>
    </location>
</feature>
<proteinExistence type="predicted"/>
<evidence type="ECO:0000313" key="2">
    <source>
        <dbReference type="EMBL" id="KAJ4442500.1"/>
    </source>
</evidence>
<evidence type="ECO:0000256" key="1">
    <source>
        <dbReference type="SAM" id="MobiDB-lite"/>
    </source>
</evidence>
<gene>
    <name evidence="2" type="ORF">ANN_04087</name>
</gene>
<comment type="caution">
    <text evidence="2">The sequence shown here is derived from an EMBL/GenBank/DDBJ whole genome shotgun (WGS) entry which is preliminary data.</text>
</comment>
<protein>
    <submittedName>
        <fullName evidence="2">Uncharacterized protein</fullName>
    </submittedName>
</protein>
<sequence length="180" mass="19923">MNPGSSTESYPAFARIGLRKTPEKTSTSGRQHSPKCETGTRCRPVCTVVQRGEIESIPASSYESTIVHCVFNGSGGGRNPEVEVDIPPRRITGRKKTCHPGKIIYQLFLALTKPSCLADRRAKTGFHTNQNEVELQDDDDDDDDDEELQESIQRHLSQAVQTQKQNLSHLNFVSEAGNTP</sequence>